<accession>A2E375</accession>
<dbReference type="InterPro" id="IPR002110">
    <property type="entry name" value="Ankyrin_rpt"/>
</dbReference>
<organism evidence="3 4">
    <name type="scientific">Trichomonas vaginalis (strain ATCC PRA-98 / G3)</name>
    <dbReference type="NCBI Taxonomy" id="412133"/>
    <lineage>
        <taxon>Eukaryota</taxon>
        <taxon>Metamonada</taxon>
        <taxon>Parabasalia</taxon>
        <taxon>Trichomonadida</taxon>
        <taxon>Trichomonadidae</taxon>
        <taxon>Trichomonas</taxon>
    </lineage>
</organism>
<proteinExistence type="predicted"/>
<feature type="repeat" description="ANK" evidence="1">
    <location>
        <begin position="442"/>
        <end position="470"/>
    </location>
</feature>
<keyword evidence="1" id="KW-0040">ANK repeat</keyword>
<dbReference type="PROSITE" id="PS50088">
    <property type="entry name" value="ANK_REPEAT"/>
    <property type="match status" value="5"/>
</dbReference>
<dbReference type="AlphaFoldDB" id="A2E375"/>
<dbReference type="InParanoid" id="A2E375"/>
<dbReference type="Pfam" id="PF13857">
    <property type="entry name" value="Ank_5"/>
    <property type="match status" value="1"/>
</dbReference>
<evidence type="ECO:0000313" key="3">
    <source>
        <dbReference type="EMBL" id="EAY12885.1"/>
    </source>
</evidence>
<dbReference type="SMART" id="SM00248">
    <property type="entry name" value="ANK"/>
    <property type="match status" value="7"/>
</dbReference>
<evidence type="ECO:0000259" key="2">
    <source>
        <dbReference type="Pfam" id="PF11929"/>
    </source>
</evidence>
<dbReference type="PROSITE" id="PS50297">
    <property type="entry name" value="ANK_REP_REGION"/>
    <property type="match status" value="5"/>
</dbReference>
<dbReference type="Pfam" id="PF12796">
    <property type="entry name" value="Ank_2"/>
    <property type="match status" value="1"/>
</dbReference>
<evidence type="ECO:0000313" key="4">
    <source>
        <dbReference type="Proteomes" id="UP000001542"/>
    </source>
</evidence>
<feature type="repeat" description="ANK" evidence="1">
    <location>
        <begin position="341"/>
        <end position="374"/>
    </location>
</feature>
<dbReference type="PANTHER" id="PTHR24182:SF13">
    <property type="entry name" value="LD18443P"/>
    <property type="match status" value="1"/>
</dbReference>
<dbReference type="RefSeq" id="XP_001325108.1">
    <property type="nucleotide sequence ID" value="XM_001325073.1"/>
</dbReference>
<name>A2E375_TRIV3</name>
<dbReference type="VEuPathDB" id="TrichDB:TVAG_430490"/>
<dbReference type="OrthoDB" id="5314041at2759"/>
<dbReference type="EMBL" id="DS113294">
    <property type="protein sequence ID" value="EAY12885.1"/>
    <property type="molecule type" value="Genomic_DNA"/>
</dbReference>
<evidence type="ECO:0000256" key="1">
    <source>
        <dbReference type="PROSITE-ProRule" id="PRU00023"/>
    </source>
</evidence>
<dbReference type="SUPFAM" id="SSF48403">
    <property type="entry name" value="Ankyrin repeat"/>
    <property type="match status" value="2"/>
</dbReference>
<feature type="repeat" description="ANK" evidence="1">
    <location>
        <begin position="308"/>
        <end position="340"/>
    </location>
</feature>
<feature type="domain" description="DUF3447" evidence="2">
    <location>
        <begin position="194"/>
        <end position="269"/>
    </location>
</feature>
<dbReference type="PANTHER" id="PTHR24182">
    <property type="entry name" value="ANKYRIN REPEAT AND SOCS BOX CONTAINING 4"/>
    <property type="match status" value="1"/>
</dbReference>
<dbReference type="eggNOG" id="KOG4177">
    <property type="taxonomic scope" value="Eukaryota"/>
</dbReference>
<sequence length="470" mass="53976">MSEQDILPNKYSELRSIGRYYIDCYNVLYQLKTNNEKELNTIYTMIKSDLIDSNKCYPSKVVKDILSIISFRNSYTKSYLKLAKQLSDDYQVKEVIDVPNVSNYLFYKEYGIILSKNSDFTKISLENLEIHTIYKAIMDNNLKTFISFTESDGFDKNQKFESSLYPISHDSNSLLELCCYYGAVDCFKFLRTEFKSEITQKCLLFSFLGGNPEIMSECLKYKKPEVNCLGYAIISHNIDFVTFLMNEYNPWLDLDYCVEYNNLELLLVYFDLTNDVNKCFINSVRFCIPSLCEYFLSHGANINEKDINGKNALHIAVLNKKKEIFELLISHGVNINEKDKRGETALHFAIRKNNCKEITELLLSNGANINEKDKDGYTALHIAAFNNKKEIVESLLSHGAIINEKNNIGRTALHCAVRKNNRKEIVEFLISHGANINEKDKRGETALSIAAEYNSKETVELLISHGANSD</sequence>
<dbReference type="Proteomes" id="UP000001542">
    <property type="component" value="Unassembled WGS sequence"/>
</dbReference>
<dbReference type="Pfam" id="PF11929">
    <property type="entry name" value="DUF3447"/>
    <property type="match status" value="1"/>
</dbReference>
<dbReference type="Pfam" id="PF00023">
    <property type="entry name" value="Ank"/>
    <property type="match status" value="1"/>
</dbReference>
<dbReference type="VEuPathDB" id="TrichDB:TVAGG3_1018050"/>
<dbReference type="KEGG" id="tva:4770854"/>
<reference evidence="3" key="2">
    <citation type="journal article" date="2007" name="Science">
        <title>Draft genome sequence of the sexually transmitted pathogen Trichomonas vaginalis.</title>
        <authorList>
            <person name="Carlton J.M."/>
            <person name="Hirt R.P."/>
            <person name="Silva J.C."/>
            <person name="Delcher A.L."/>
            <person name="Schatz M."/>
            <person name="Zhao Q."/>
            <person name="Wortman J.R."/>
            <person name="Bidwell S.L."/>
            <person name="Alsmark U.C.M."/>
            <person name="Besteiro S."/>
            <person name="Sicheritz-Ponten T."/>
            <person name="Noel C.J."/>
            <person name="Dacks J.B."/>
            <person name="Foster P.G."/>
            <person name="Simillion C."/>
            <person name="Van de Peer Y."/>
            <person name="Miranda-Saavedra D."/>
            <person name="Barton G.J."/>
            <person name="Westrop G.D."/>
            <person name="Mueller S."/>
            <person name="Dessi D."/>
            <person name="Fiori P.L."/>
            <person name="Ren Q."/>
            <person name="Paulsen I."/>
            <person name="Zhang H."/>
            <person name="Bastida-Corcuera F.D."/>
            <person name="Simoes-Barbosa A."/>
            <person name="Brown M.T."/>
            <person name="Hayes R.D."/>
            <person name="Mukherjee M."/>
            <person name="Okumura C.Y."/>
            <person name="Schneider R."/>
            <person name="Smith A.J."/>
            <person name="Vanacova S."/>
            <person name="Villalvazo M."/>
            <person name="Haas B.J."/>
            <person name="Pertea M."/>
            <person name="Feldblyum T.V."/>
            <person name="Utterback T.R."/>
            <person name="Shu C.L."/>
            <person name="Osoegawa K."/>
            <person name="de Jong P.J."/>
            <person name="Hrdy I."/>
            <person name="Horvathova L."/>
            <person name="Zubacova Z."/>
            <person name="Dolezal P."/>
            <person name="Malik S.B."/>
            <person name="Logsdon J.M. Jr."/>
            <person name="Henze K."/>
            <person name="Gupta A."/>
            <person name="Wang C.C."/>
            <person name="Dunne R.L."/>
            <person name="Upcroft J.A."/>
            <person name="Upcroft P."/>
            <person name="White O."/>
            <person name="Salzberg S.L."/>
            <person name="Tang P."/>
            <person name="Chiu C.-H."/>
            <person name="Lee Y.-S."/>
            <person name="Embley T.M."/>
            <person name="Coombs G.H."/>
            <person name="Mottram J.C."/>
            <person name="Tachezy J."/>
            <person name="Fraser-Liggett C.M."/>
            <person name="Johnson P.J."/>
        </authorList>
    </citation>
    <scope>NUCLEOTIDE SEQUENCE [LARGE SCALE GENOMIC DNA]</scope>
    <source>
        <strain evidence="3">G3</strain>
    </source>
</reference>
<dbReference type="Gene3D" id="1.25.40.20">
    <property type="entry name" value="Ankyrin repeat-containing domain"/>
    <property type="match status" value="1"/>
</dbReference>
<keyword evidence="4" id="KW-1185">Reference proteome</keyword>
<dbReference type="InterPro" id="IPR020683">
    <property type="entry name" value="DUF3447"/>
</dbReference>
<feature type="repeat" description="ANK" evidence="1">
    <location>
        <begin position="375"/>
        <end position="407"/>
    </location>
</feature>
<reference evidence="3" key="1">
    <citation type="submission" date="2006-10" db="EMBL/GenBank/DDBJ databases">
        <authorList>
            <person name="Amadeo P."/>
            <person name="Zhao Q."/>
            <person name="Wortman J."/>
            <person name="Fraser-Liggett C."/>
            <person name="Carlton J."/>
        </authorList>
    </citation>
    <scope>NUCLEOTIDE SEQUENCE</scope>
    <source>
        <strain evidence="3">G3</strain>
    </source>
</reference>
<gene>
    <name evidence="3" type="ORF">TVAG_430490</name>
</gene>
<dbReference type="InterPro" id="IPR036770">
    <property type="entry name" value="Ankyrin_rpt-contain_sf"/>
</dbReference>
<dbReference type="PRINTS" id="PR01415">
    <property type="entry name" value="ANKYRIN"/>
</dbReference>
<dbReference type="SMR" id="A2E375"/>
<protein>
    <submittedName>
        <fullName evidence="3">Ankyrin repeat protein, putative</fullName>
    </submittedName>
</protein>
<dbReference type="STRING" id="5722.A2E375"/>
<feature type="repeat" description="ANK" evidence="1">
    <location>
        <begin position="408"/>
        <end position="441"/>
    </location>
</feature>